<dbReference type="RefSeq" id="XP_018384777.1">
    <property type="nucleotide sequence ID" value="XM_018536357.1"/>
</dbReference>
<dbReference type="EMBL" id="KV441481">
    <property type="protein sequence ID" value="OAG19356.1"/>
    <property type="molecule type" value="Genomic_DNA"/>
</dbReference>
<dbReference type="AlphaFoldDB" id="A0A177DIM8"/>
<protein>
    <submittedName>
        <fullName evidence="2">Uncharacterized protein</fullName>
    </submittedName>
</protein>
<dbReference type="Proteomes" id="UP000077248">
    <property type="component" value="Unassembled WGS sequence"/>
</dbReference>
<evidence type="ECO:0000313" key="2">
    <source>
        <dbReference type="EMBL" id="OAG19356.1"/>
    </source>
</evidence>
<evidence type="ECO:0000256" key="1">
    <source>
        <dbReference type="SAM" id="MobiDB-lite"/>
    </source>
</evidence>
<dbReference type="VEuPathDB" id="FungiDB:CC77DRAFT_991545"/>
<dbReference type="GeneID" id="29121951"/>
<name>A0A177DIM8_ALTAL</name>
<dbReference type="OMA" id="HMIEVIG"/>
<feature type="compositionally biased region" description="Polar residues" evidence="1">
    <location>
        <begin position="42"/>
        <end position="51"/>
    </location>
</feature>
<keyword evidence="3" id="KW-1185">Reference proteome</keyword>
<reference evidence="2 3" key="1">
    <citation type="submission" date="2016-05" db="EMBL/GenBank/DDBJ databases">
        <title>Comparative analysis of secretome profiles of manganese(II)-oxidizing ascomycete fungi.</title>
        <authorList>
            <consortium name="DOE Joint Genome Institute"/>
            <person name="Zeiner C.A."/>
            <person name="Purvine S.O."/>
            <person name="Zink E.M."/>
            <person name="Wu S."/>
            <person name="Pasa-Tolic L."/>
            <person name="Chaput D.L."/>
            <person name="Haridas S."/>
            <person name="Grigoriev I.V."/>
            <person name="Santelli C.M."/>
            <person name="Hansel C.M."/>
        </authorList>
    </citation>
    <scope>NUCLEOTIDE SEQUENCE [LARGE SCALE GENOMIC DNA]</scope>
    <source>
        <strain evidence="2 3">SRC1lrK2f</strain>
    </source>
</reference>
<feature type="region of interest" description="Disordered" evidence="1">
    <location>
        <begin position="34"/>
        <end position="61"/>
    </location>
</feature>
<proteinExistence type="predicted"/>
<dbReference type="KEGG" id="aalt:CC77DRAFT_991545"/>
<gene>
    <name evidence="2" type="ORF">CC77DRAFT_991545</name>
</gene>
<sequence length="144" mass="15835">MPRMVAPPPPGEFQIVLSKPFNGAPTHMIEVIGEPNRPASIRMSNYNGNSKSSEKKGDVPQDDVKELMSLISTLRGFPSHPSKDVYGLDTKVDFNTMEIQWGNQDDDAAMDGGDLAGEQKDEFKRIADSIEALARQFAKQDSPV</sequence>
<organism evidence="2 3">
    <name type="scientific">Alternaria alternata</name>
    <name type="common">Alternaria rot fungus</name>
    <name type="synonym">Torula alternata</name>
    <dbReference type="NCBI Taxonomy" id="5599"/>
    <lineage>
        <taxon>Eukaryota</taxon>
        <taxon>Fungi</taxon>
        <taxon>Dikarya</taxon>
        <taxon>Ascomycota</taxon>
        <taxon>Pezizomycotina</taxon>
        <taxon>Dothideomycetes</taxon>
        <taxon>Pleosporomycetidae</taxon>
        <taxon>Pleosporales</taxon>
        <taxon>Pleosporineae</taxon>
        <taxon>Pleosporaceae</taxon>
        <taxon>Alternaria</taxon>
        <taxon>Alternaria sect. Alternaria</taxon>
        <taxon>Alternaria alternata complex</taxon>
    </lineage>
</organism>
<accession>A0A177DIM8</accession>
<evidence type="ECO:0000313" key="3">
    <source>
        <dbReference type="Proteomes" id="UP000077248"/>
    </source>
</evidence>
<feature type="compositionally biased region" description="Basic and acidic residues" evidence="1">
    <location>
        <begin position="52"/>
        <end position="61"/>
    </location>
</feature>